<evidence type="ECO:0000256" key="1">
    <source>
        <dbReference type="SAM" id="Phobius"/>
    </source>
</evidence>
<dbReference type="Pfam" id="PF01970">
    <property type="entry name" value="TctA"/>
    <property type="match status" value="1"/>
</dbReference>
<feature type="transmembrane region" description="Helical" evidence="1">
    <location>
        <begin position="317"/>
        <end position="342"/>
    </location>
</feature>
<accession>A0A7J2TJ94</accession>
<keyword evidence="1" id="KW-0812">Transmembrane</keyword>
<feature type="transmembrane region" description="Helical" evidence="1">
    <location>
        <begin position="276"/>
        <end position="296"/>
    </location>
</feature>
<feature type="transmembrane region" description="Helical" evidence="1">
    <location>
        <begin position="195"/>
        <end position="216"/>
    </location>
</feature>
<feature type="transmembrane region" description="Helical" evidence="1">
    <location>
        <begin position="57"/>
        <end position="79"/>
    </location>
</feature>
<reference evidence="3" key="1">
    <citation type="journal article" date="2020" name="mSystems">
        <title>Genome- and Community-Level Interaction Insights into Carbon Utilization and Element Cycling Functions of Hydrothermarchaeota in Hydrothermal Sediment.</title>
        <authorList>
            <person name="Zhou Z."/>
            <person name="Liu Y."/>
            <person name="Xu W."/>
            <person name="Pan J."/>
            <person name="Luo Z.H."/>
            <person name="Li M."/>
        </authorList>
    </citation>
    <scope>NUCLEOTIDE SEQUENCE [LARGE SCALE GENOMIC DNA]</scope>
    <source>
        <strain evidence="3">SpSt-26</strain>
    </source>
</reference>
<dbReference type="PANTHER" id="PTHR42204:SF1">
    <property type="entry name" value="INTEGRAL MEMBRANE PROTEIN"/>
    <property type="match status" value="1"/>
</dbReference>
<feature type="transmembrane region" description="Helical" evidence="1">
    <location>
        <begin position="171"/>
        <end position="189"/>
    </location>
</feature>
<dbReference type="AlphaFoldDB" id="A0A7J2TJ94"/>
<keyword evidence="1" id="KW-0472">Membrane</keyword>
<gene>
    <name evidence="3" type="ORF">ENP88_05915</name>
</gene>
<feature type="transmembrane region" description="Helical" evidence="1">
    <location>
        <begin position="354"/>
        <end position="379"/>
    </location>
</feature>
<dbReference type="InterPro" id="IPR002823">
    <property type="entry name" value="DUF112_TM"/>
</dbReference>
<protein>
    <recommendedName>
        <fullName evidence="2">DUF112 domain-containing protein</fullName>
    </recommendedName>
</protein>
<feature type="transmembrane region" description="Helical" evidence="1">
    <location>
        <begin position="100"/>
        <end position="127"/>
    </location>
</feature>
<organism evidence="3">
    <name type="scientific">Archaeoglobus fulgidus</name>
    <dbReference type="NCBI Taxonomy" id="2234"/>
    <lineage>
        <taxon>Archaea</taxon>
        <taxon>Methanobacteriati</taxon>
        <taxon>Methanobacteriota</taxon>
        <taxon>Archaeoglobi</taxon>
        <taxon>Archaeoglobales</taxon>
        <taxon>Archaeoglobaceae</taxon>
        <taxon>Archaeoglobus</taxon>
    </lineage>
</organism>
<sequence length="412" mass="44313">MLRAKISFFVLLGAVFGTLLGIIAGLIPGLHSNTFAAIIVANFALISSFLSPSDACAMIITSAISYTIANIIPTIFIGVPSEDTAIAVFPTHEMVLEGRGFSALTISCISSLLTIFISLPLFATAVFVGHHYFFFRQITPTVLLAIALLLIISERGEEFEGSLSKWRKRFYAFLVFIVSGFLGHFSLSNSELAEISIAGSVFLPLLTGLFGAPVLIQSMFGRSKIPEQRIKFDFPDITAIFRGSLAGFFVSIFPGISSGVATVLASLGERKKENYISALSSANTANSIVCFFMLIAAGKTRSGAASALKSMKMIPNFFDLAFLAIFSGFIAFFASIILGYAFSKRISAVDSRKMSLAVLSFLFAIVLIFTGFFGLMVFLSAVPIGLSAAFLGVKRVNCMGCLILPLLIYYLS</sequence>
<dbReference type="EMBL" id="DSLA01000094">
    <property type="protein sequence ID" value="HEH35670.1"/>
    <property type="molecule type" value="Genomic_DNA"/>
</dbReference>
<keyword evidence="1" id="KW-1133">Transmembrane helix</keyword>
<feature type="transmembrane region" description="Helical" evidence="1">
    <location>
        <begin position="133"/>
        <end position="151"/>
    </location>
</feature>
<evidence type="ECO:0000259" key="2">
    <source>
        <dbReference type="Pfam" id="PF01970"/>
    </source>
</evidence>
<comment type="caution">
    <text evidence="3">The sequence shown here is derived from an EMBL/GenBank/DDBJ whole genome shotgun (WGS) entry which is preliminary data.</text>
</comment>
<feature type="domain" description="DUF112" evidence="2">
    <location>
        <begin position="11"/>
        <end position="399"/>
    </location>
</feature>
<proteinExistence type="predicted"/>
<feature type="transmembrane region" description="Helical" evidence="1">
    <location>
        <begin position="391"/>
        <end position="411"/>
    </location>
</feature>
<evidence type="ECO:0000313" key="3">
    <source>
        <dbReference type="EMBL" id="HEH35670.1"/>
    </source>
</evidence>
<feature type="transmembrane region" description="Helical" evidence="1">
    <location>
        <begin position="34"/>
        <end position="51"/>
    </location>
</feature>
<name>A0A7J2TJ94_ARCFL</name>
<feature type="transmembrane region" description="Helical" evidence="1">
    <location>
        <begin position="6"/>
        <end position="27"/>
    </location>
</feature>
<dbReference type="PANTHER" id="PTHR42204">
    <property type="entry name" value="INTEGRAL MEMBRANE PROTEIN"/>
    <property type="match status" value="1"/>
</dbReference>